<comment type="caution">
    <text evidence="1">The sequence shown here is derived from an EMBL/GenBank/DDBJ whole genome shotgun (WGS) entry which is preliminary data.</text>
</comment>
<reference evidence="2" key="1">
    <citation type="journal article" date="2019" name="Int. J. Syst. Evol. Microbiol.">
        <title>The Global Catalogue of Microorganisms (GCM) 10K type strain sequencing project: providing services to taxonomists for standard genome sequencing and annotation.</title>
        <authorList>
            <consortium name="The Broad Institute Genomics Platform"/>
            <consortium name="The Broad Institute Genome Sequencing Center for Infectious Disease"/>
            <person name="Wu L."/>
            <person name="Ma J."/>
        </authorList>
    </citation>
    <scope>NUCLEOTIDE SEQUENCE [LARGE SCALE GENOMIC DNA]</scope>
    <source>
        <strain evidence="2">CCUG 62974</strain>
    </source>
</reference>
<gene>
    <name evidence="1" type="ORF">ACFQ08_31875</name>
</gene>
<dbReference type="Proteomes" id="UP001597024">
    <property type="component" value="Unassembled WGS sequence"/>
</dbReference>
<evidence type="ECO:0008006" key="3">
    <source>
        <dbReference type="Google" id="ProtNLM"/>
    </source>
</evidence>
<sequence length="129" mass="13694">MIGLAVAGGALALLIALVFLLGGNGQEEPTVSVNSSPSTVTSFVSGIPKPNAQQTEDLLYGLRKIDPELDRARSIDRARNTCSDLLAGKKRDQVVENTRLRFDGVAQIDTADAEKIVALVEQGGWCEIG</sequence>
<accession>A0ABW3E1L6</accession>
<protein>
    <recommendedName>
        <fullName evidence="3">DUF732 domain-containing protein</fullName>
    </recommendedName>
</protein>
<dbReference type="EMBL" id="JBHTHX010001684">
    <property type="protein sequence ID" value="MFD0889156.1"/>
    <property type="molecule type" value="Genomic_DNA"/>
</dbReference>
<name>A0ABW3E1L6_9ACTN</name>
<evidence type="ECO:0000313" key="2">
    <source>
        <dbReference type="Proteomes" id="UP001597024"/>
    </source>
</evidence>
<keyword evidence="2" id="KW-1185">Reference proteome</keyword>
<evidence type="ECO:0000313" key="1">
    <source>
        <dbReference type="EMBL" id="MFD0889156.1"/>
    </source>
</evidence>
<proteinExistence type="predicted"/>
<organism evidence="1 2">
    <name type="scientific">Streptosporangium algeriense</name>
    <dbReference type="NCBI Taxonomy" id="1682748"/>
    <lineage>
        <taxon>Bacteria</taxon>
        <taxon>Bacillati</taxon>
        <taxon>Actinomycetota</taxon>
        <taxon>Actinomycetes</taxon>
        <taxon>Streptosporangiales</taxon>
        <taxon>Streptosporangiaceae</taxon>
        <taxon>Streptosporangium</taxon>
    </lineage>
</organism>